<reference evidence="1" key="1">
    <citation type="submission" date="2021-06" db="EMBL/GenBank/DDBJ databases">
        <title>Comparative genomics, transcriptomics and evolutionary studies reveal genomic signatures of adaptation to plant cell wall in hemibiotrophic fungi.</title>
        <authorList>
            <consortium name="DOE Joint Genome Institute"/>
            <person name="Baroncelli R."/>
            <person name="Diaz J.F."/>
            <person name="Benocci T."/>
            <person name="Peng M."/>
            <person name="Battaglia E."/>
            <person name="Haridas S."/>
            <person name="Andreopoulos W."/>
            <person name="Labutti K."/>
            <person name="Pangilinan J."/>
            <person name="Floch G.L."/>
            <person name="Makela M.R."/>
            <person name="Henrissat B."/>
            <person name="Grigoriev I.V."/>
            <person name="Crouch J.A."/>
            <person name="De Vries R.P."/>
            <person name="Sukno S.A."/>
            <person name="Thon M.R."/>
        </authorList>
    </citation>
    <scope>NUCLEOTIDE SEQUENCE</scope>
    <source>
        <strain evidence="1">CBS 193.32</strain>
    </source>
</reference>
<dbReference type="Proteomes" id="UP001224890">
    <property type="component" value="Unassembled WGS sequence"/>
</dbReference>
<organism evidence="1 2">
    <name type="scientific">Colletotrichum godetiae</name>
    <dbReference type="NCBI Taxonomy" id="1209918"/>
    <lineage>
        <taxon>Eukaryota</taxon>
        <taxon>Fungi</taxon>
        <taxon>Dikarya</taxon>
        <taxon>Ascomycota</taxon>
        <taxon>Pezizomycotina</taxon>
        <taxon>Sordariomycetes</taxon>
        <taxon>Hypocreomycetidae</taxon>
        <taxon>Glomerellales</taxon>
        <taxon>Glomerellaceae</taxon>
        <taxon>Colletotrichum</taxon>
        <taxon>Colletotrichum acutatum species complex</taxon>
    </lineage>
</organism>
<proteinExistence type="predicted"/>
<comment type="caution">
    <text evidence="1">The sequence shown here is derived from an EMBL/GenBank/DDBJ whole genome shotgun (WGS) entry which is preliminary data.</text>
</comment>
<dbReference type="RefSeq" id="XP_060433157.1">
    <property type="nucleotide sequence ID" value="XM_060580944.1"/>
</dbReference>
<dbReference type="EMBL" id="JAHMHR010000008">
    <property type="protein sequence ID" value="KAK1689462.1"/>
    <property type="molecule type" value="Genomic_DNA"/>
</dbReference>
<sequence length="168" mass="19276">MGRWGFRLFEGDGDLDIVAAIRETLGDGLDLYYLINKTDMLAPVEIREFYQTEEHAQGIRALVVKIRERLDFGVGDKLLKKYRALEHKHQGQYQTIVIGALMMRAGAKIKADDLQHLRDLVPKVPCQYRFALPIKDFGFRDPGKAQFLAALDNYQSGTPRDFHEPRQV</sequence>
<protein>
    <submittedName>
        <fullName evidence="1">Uncharacterized protein</fullName>
    </submittedName>
</protein>
<dbReference type="AlphaFoldDB" id="A0AAJ0ATP8"/>
<evidence type="ECO:0000313" key="2">
    <source>
        <dbReference type="Proteomes" id="UP001224890"/>
    </source>
</evidence>
<evidence type="ECO:0000313" key="1">
    <source>
        <dbReference type="EMBL" id="KAK1689462.1"/>
    </source>
</evidence>
<gene>
    <name evidence="1" type="ORF">BDP55DRAFT_765725</name>
</gene>
<accession>A0AAJ0ATP8</accession>
<dbReference type="GeneID" id="85465470"/>
<name>A0AAJ0ATP8_9PEZI</name>
<keyword evidence="2" id="KW-1185">Reference proteome</keyword>